<dbReference type="Proteomes" id="UP000676325">
    <property type="component" value="Unassembled WGS sequence"/>
</dbReference>
<dbReference type="PANTHER" id="PTHR30346">
    <property type="entry name" value="TRANSCRIPTIONAL DUAL REGULATOR HCAR-RELATED"/>
    <property type="match status" value="1"/>
</dbReference>
<dbReference type="EMBL" id="JAGSOH010000026">
    <property type="protein sequence ID" value="MBR7826994.1"/>
    <property type="molecule type" value="Genomic_DNA"/>
</dbReference>
<dbReference type="InterPro" id="IPR036390">
    <property type="entry name" value="WH_DNA-bd_sf"/>
</dbReference>
<evidence type="ECO:0000256" key="4">
    <source>
        <dbReference type="ARBA" id="ARBA00023163"/>
    </source>
</evidence>
<dbReference type="InterPro" id="IPR036388">
    <property type="entry name" value="WH-like_DNA-bd_sf"/>
</dbReference>
<evidence type="ECO:0000313" key="6">
    <source>
        <dbReference type="EMBL" id="MBR7826994.1"/>
    </source>
</evidence>
<gene>
    <name evidence="6" type="ORF">KDK95_11820</name>
</gene>
<reference evidence="6" key="1">
    <citation type="submission" date="2021-04" db="EMBL/GenBank/DDBJ databases">
        <title>Genome based classification of Actinospica acidithermotolerans sp. nov., an actinobacterium isolated from an Indonesian hot spring.</title>
        <authorList>
            <person name="Kusuma A.B."/>
            <person name="Putra K.E."/>
            <person name="Nafisah S."/>
            <person name="Loh J."/>
            <person name="Nouioui I."/>
            <person name="Goodfellow M."/>
        </authorList>
    </citation>
    <scope>NUCLEOTIDE SEQUENCE</scope>
    <source>
        <strain evidence="6">MGRD01-02</strain>
    </source>
</reference>
<dbReference type="SUPFAM" id="SSF46785">
    <property type="entry name" value="Winged helix' DNA-binding domain"/>
    <property type="match status" value="1"/>
</dbReference>
<proteinExistence type="inferred from homology"/>
<dbReference type="Pfam" id="PF00126">
    <property type="entry name" value="HTH_1"/>
    <property type="match status" value="1"/>
</dbReference>
<keyword evidence="4" id="KW-0804">Transcription</keyword>
<comment type="caution">
    <text evidence="6">The sequence shown here is derived from an EMBL/GenBank/DDBJ whole genome shotgun (WGS) entry which is preliminary data.</text>
</comment>
<evidence type="ECO:0000259" key="5">
    <source>
        <dbReference type="PROSITE" id="PS50931"/>
    </source>
</evidence>
<dbReference type="PROSITE" id="PS50931">
    <property type="entry name" value="HTH_LYSR"/>
    <property type="match status" value="1"/>
</dbReference>
<accession>A0A941IHA3</accession>
<dbReference type="AlphaFoldDB" id="A0A941IHA3"/>
<dbReference type="GO" id="GO:0003677">
    <property type="term" value="F:DNA binding"/>
    <property type="evidence" value="ECO:0007669"/>
    <property type="project" value="UniProtKB-KW"/>
</dbReference>
<keyword evidence="2" id="KW-0805">Transcription regulation</keyword>
<feature type="domain" description="HTH lysR-type" evidence="5">
    <location>
        <begin position="4"/>
        <end position="62"/>
    </location>
</feature>
<dbReference type="SUPFAM" id="SSF53850">
    <property type="entry name" value="Periplasmic binding protein-like II"/>
    <property type="match status" value="1"/>
</dbReference>
<dbReference type="InterPro" id="IPR005119">
    <property type="entry name" value="LysR_subst-bd"/>
</dbReference>
<dbReference type="FunFam" id="1.10.10.10:FF:000001">
    <property type="entry name" value="LysR family transcriptional regulator"/>
    <property type="match status" value="1"/>
</dbReference>
<sequence length="308" mass="32952">MAEYTLRQLEYFVAVAEAGSVTGAAERVHLSQSAMSAALADLEQALDVQLLLRHHARGVTLTAAGEQLLVATRRLLSQADDLKHEALSLGHRLSGSLTIGCFGVLAPYVLPDLLATCAERYPELRLNTQEVDLDALAEGVLAGRFELGLGYQLVPNPRLAVESVFSLPPYALLPADHELAGRRRISLAQLAGEPLALLDLPHSRDYFRAMFAAAGVEPNVRYQSRNVETLRALVGRGLAYTLLNLKPAVATSLDGHPVASVPLEGGAPLEVVLVTAAGGRPTRRAAAVAAICAEVLRRRGAEHVTREE</sequence>
<evidence type="ECO:0000256" key="2">
    <source>
        <dbReference type="ARBA" id="ARBA00023015"/>
    </source>
</evidence>
<dbReference type="InterPro" id="IPR000847">
    <property type="entry name" value="LysR_HTH_N"/>
</dbReference>
<evidence type="ECO:0000256" key="1">
    <source>
        <dbReference type="ARBA" id="ARBA00009437"/>
    </source>
</evidence>
<protein>
    <submittedName>
        <fullName evidence="6">LysR family transcriptional regulator</fullName>
    </submittedName>
</protein>
<dbReference type="Gene3D" id="1.10.10.10">
    <property type="entry name" value="Winged helix-like DNA-binding domain superfamily/Winged helix DNA-binding domain"/>
    <property type="match status" value="1"/>
</dbReference>
<organism evidence="6 7">
    <name type="scientific">Actinospica acidithermotolerans</name>
    <dbReference type="NCBI Taxonomy" id="2828514"/>
    <lineage>
        <taxon>Bacteria</taxon>
        <taxon>Bacillati</taxon>
        <taxon>Actinomycetota</taxon>
        <taxon>Actinomycetes</taxon>
        <taxon>Catenulisporales</taxon>
        <taxon>Actinospicaceae</taxon>
        <taxon>Actinospica</taxon>
    </lineage>
</organism>
<dbReference type="GO" id="GO:0032993">
    <property type="term" value="C:protein-DNA complex"/>
    <property type="evidence" value="ECO:0007669"/>
    <property type="project" value="TreeGrafter"/>
</dbReference>
<keyword evidence="7" id="KW-1185">Reference proteome</keyword>
<evidence type="ECO:0000313" key="7">
    <source>
        <dbReference type="Proteomes" id="UP000676325"/>
    </source>
</evidence>
<comment type="similarity">
    <text evidence="1">Belongs to the LysR transcriptional regulatory family.</text>
</comment>
<keyword evidence="3" id="KW-0238">DNA-binding</keyword>
<name>A0A941IHA3_9ACTN</name>
<dbReference type="PRINTS" id="PR00039">
    <property type="entry name" value="HTHLYSR"/>
</dbReference>
<dbReference type="Gene3D" id="3.40.190.10">
    <property type="entry name" value="Periplasmic binding protein-like II"/>
    <property type="match status" value="2"/>
</dbReference>
<evidence type="ECO:0000256" key="3">
    <source>
        <dbReference type="ARBA" id="ARBA00023125"/>
    </source>
</evidence>
<dbReference type="PANTHER" id="PTHR30346:SF0">
    <property type="entry name" value="HCA OPERON TRANSCRIPTIONAL ACTIVATOR HCAR"/>
    <property type="match status" value="1"/>
</dbReference>
<dbReference type="RefSeq" id="WP_212518137.1">
    <property type="nucleotide sequence ID" value="NZ_JAGSOH010000026.1"/>
</dbReference>
<dbReference type="Pfam" id="PF03466">
    <property type="entry name" value="LysR_substrate"/>
    <property type="match status" value="1"/>
</dbReference>
<dbReference type="GO" id="GO:0003700">
    <property type="term" value="F:DNA-binding transcription factor activity"/>
    <property type="evidence" value="ECO:0007669"/>
    <property type="project" value="InterPro"/>
</dbReference>